<feature type="compositionally biased region" description="Polar residues" evidence="1">
    <location>
        <begin position="495"/>
        <end position="507"/>
    </location>
</feature>
<dbReference type="EMBL" id="JANBPT010000504">
    <property type="protein sequence ID" value="KAJ1918460.1"/>
    <property type="molecule type" value="Genomic_DNA"/>
</dbReference>
<feature type="compositionally biased region" description="Basic and acidic residues" evidence="1">
    <location>
        <begin position="523"/>
        <end position="547"/>
    </location>
</feature>
<feature type="compositionally biased region" description="Polar residues" evidence="1">
    <location>
        <begin position="114"/>
        <end position="126"/>
    </location>
</feature>
<feature type="compositionally biased region" description="Pro residues" evidence="1">
    <location>
        <begin position="162"/>
        <end position="172"/>
    </location>
</feature>
<organism evidence="2 3">
    <name type="scientific">Tieghemiomyces parasiticus</name>
    <dbReference type="NCBI Taxonomy" id="78921"/>
    <lineage>
        <taxon>Eukaryota</taxon>
        <taxon>Fungi</taxon>
        <taxon>Fungi incertae sedis</taxon>
        <taxon>Zoopagomycota</taxon>
        <taxon>Kickxellomycotina</taxon>
        <taxon>Dimargaritomycetes</taxon>
        <taxon>Dimargaritales</taxon>
        <taxon>Dimargaritaceae</taxon>
        <taxon>Tieghemiomyces</taxon>
    </lineage>
</organism>
<feature type="region of interest" description="Disordered" evidence="1">
    <location>
        <begin position="157"/>
        <end position="229"/>
    </location>
</feature>
<feature type="region of interest" description="Disordered" evidence="1">
    <location>
        <begin position="111"/>
        <end position="140"/>
    </location>
</feature>
<feature type="region of interest" description="Disordered" evidence="1">
    <location>
        <begin position="316"/>
        <end position="401"/>
    </location>
</feature>
<comment type="caution">
    <text evidence="2">The sequence shown here is derived from an EMBL/GenBank/DDBJ whole genome shotgun (WGS) entry which is preliminary data.</text>
</comment>
<keyword evidence="3" id="KW-1185">Reference proteome</keyword>
<dbReference type="AlphaFoldDB" id="A0A9W8A254"/>
<feature type="compositionally biased region" description="Low complexity" evidence="1">
    <location>
        <begin position="467"/>
        <end position="476"/>
    </location>
</feature>
<evidence type="ECO:0000313" key="3">
    <source>
        <dbReference type="Proteomes" id="UP001150569"/>
    </source>
</evidence>
<reference evidence="2" key="1">
    <citation type="submission" date="2022-07" db="EMBL/GenBank/DDBJ databases">
        <title>Phylogenomic reconstructions and comparative analyses of Kickxellomycotina fungi.</title>
        <authorList>
            <person name="Reynolds N.K."/>
            <person name="Stajich J.E."/>
            <person name="Barry K."/>
            <person name="Grigoriev I.V."/>
            <person name="Crous P."/>
            <person name="Smith M.E."/>
        </authorList>
    </citation>
    <scope>NUCLEOTIDE SEQUENCE</scope>
    <source>
        <strain evidence="2">RSA 861</strain>
    </source>
</reference>
<dbReference type="Proteomes" id="UP001150569">
    <property type="component" value="Unassembled WGS sequence"/>
</dbReference>
<protein>
    <submittedName>
        <fullName evidence="2">Uncharacterized protein</fullName>
    </submittedName>
</protein>
<evidence type="ECO:0000256" key="1">
    <source>
        <dbReference type="SAM" id="MobiDB-lite"/>
    </source>
</evidence>
<sequence length="578" mass="62777">MRYHYSASSQQPGAITVVNFPIQATIASNFSGGDTIELSEVTVTYKRSMRSDQSHLSGHPQFSNGAQKSATSPLDQEVHGDILPPSLVGPPVVSYTPKPITAARTQACIGVSPPSATRSAGPSTLTPLAESSASSIEDSSWGQKIISTLGKAVQFLCDPMPSKGPPLRPELAPPKAGHSDPDNGSGRLPGSNPRPPPNGSYSLTGSLREPVSIPANEPEPNRVSANQRRYTHYPTPMDTVRPSNATIGAAAAAAGTTTIQATLPSAMKRGTSRDRLVGLDGGVKFKLHTDEMPDSLGSTPYLTASESPMFEHHLVGRHHGQSQTYPDDVKPVRQNQPWLSEDRQRASRSGSRSQDRRGHSTPSGLTRDCQKVPPLGLTAGEPHLNPGTSFPPHLPHQGAGINGAPAVSLSYDHHATVMVEPVAEAGPVTLRRATSFHHLARNDHVLAFTSVQQYDSKYHWSDERTLTSRPPRQRTSSTRDRERQSQKRSTRRTTHNQTQVLPSRSSPGPSPVLAPRKSTRPTVRFDMDRRDVAQDTPKHQVYSDRDGPQLNEYPPNETRGIRRRHGAKLKDGPYFYTP</sequence>
<evidence type="ECO:0000313" key="2">
    <source>
        <dbReference type="EMBL" id="KAJ1918460.1"/>
    </source>
</evidence>
<feature type="compositionally biased region" description="Polar residues" evidence="1">
    <location>
        <begin position="54"/>
        <end position="74"/>
    </location>
</feature>
<feature type="region of interest" description="Disordered" evidence="1">
    <location>
        <begin position="49"/>
        <end position="85"/>
    </location>
</feature>
<gene>
    <name evidence="2" type="ORF">IWQ60_007494</name>
</gene>
<name>A0A9W8A254_9FUNG</name>
<feature type="compositionally biased region" description="Low complexity" evidence="1">
    <location>
        <begin position="129"/>
        <end position="140"/>
    </location>
</feature>
<proteinExistence type="predicted"/>
<accession>A0A9W8A254</accession>
<feature type="region of interest" description="Disordered" evidence="1">
    <location>
        <begin position="462"/>
        <end position="578"/>
    </location>
</feature>